<dbReference type="PANTHER" id="PTHR43330:SF27">
    <property type="entry name" value="METHIONINE AMINOPEPTIDASE"/>
    <property type="match status" value="1"/>
</dbReference>
<dbReference type="CDD" id="cd01086">
    <property type="entry name" value="MetAP1"/>
    <property type="match status" value="1"/>
</dbReference>
<dbReference type="GO" id="GO:0070006">
    <property type="term" value="F:metalloaminopeptidase activity"/>
    <property type="evidence" value="ECO:0007669"/>
    <property type="project" value="UniProtKB-UniRule"/>
</dbReference>
<dbReference type="AlphaFoldDB" id="A0A4Y6I6G8"/>
<feature type="binding site" evidence="6">
    <location>
        <position position="176"/>
    </location>
    <ligand>
        <name>a divalent metal cation</name>
        <dbReference type="ChEBI" id="CHEBI:60240"/>
        <label>2</label>
        <note>catalytic</note>
    </ligand>
</feature>
<dbReference type="EC" id="3.4.11.18" evidence="6 7"/>
<comment type="catalytic activity">
    <reaction evidence="6 7">
        <text>Release of N-terminal amino acids, preferentially methionine, from peptides and arylamides.</text>
        <dbReference type="EC" id="3.4.11.18"/>
    </reaction>
</comment>
<feature type="binding site" evidence="6">
    <location>
        <position position="113"/>
    </location>
    <ligand>
        <name>a divalent metal cation</name>
        <dbReference type="ChEBI" id="CHEBI:60240"/>
        <label>2</label>
        <note>catalytic</note>
    </ligand>
</feature>
<evidence type="ECO:0000256" key="3">
    <source>
        <dbReference type="ARBA" id="ARBA00022670"/>
    </source>
</evidence>
<comment type="similarity">
    <text evidence="6">Belongs to the peptidase M24A family. Methionine aminopeptidase type 1 subfamily.</text>
</comment>
<dbReference type="GO" id="GO:0046872">
    <property type="term" value="F:metal ion binding"/>
    <property type="evidence" value="ECO:0007669"/>
    <property type="project" value="UniProtKB-UniRule"/>
</dbReference>
<dbReference type="Pfam" id="PF00557">
    <property type="entry name" value="Peptidase_M24"/>
    <property type="match status" value="1"/>
</dbReference>
<dbReference type="InterPro" id="IPR036005">
    <property type="entry name" value="Creatinase/aminopeptidase-like"/>
</dbReference>
<dbReference type="HAMAP" id="MF_01974">
    <property type="entry name" value="MetAP_1"/>
    <property type="match status" value="1"/>
</dbReference>
<accession>A0A4Y6I6G8</accession>
<protein>
    <recommendedName>
        <fullName evidence="6 7">Methionine aminopeptidase</fullName>
        <shortName evidence="6">MAP</shortName>
        <shortName evidence="6">MetAP</shortName>
        <ecNumber evidence="6 7">3.4.11.18</ecNumber>
    </recommendedName>
    <alternativeName>
        <fullName evidence="6">Peptidase M</fullName>
    </alternativeName>
</protein>
<evidence type="ECO:0000259" key="8">
    <source>
        <dbReference type="Pfam" id="PF00557"/>
    </source>
</evidence>
<keyword evidence="10" id="KW-1185">Reference proteome</keyword>
<dbReference type="InterPro" id="IPR002467">
    <property type="entry name" value="Pept_M24A_MAP1"/>
</dbReference>
<reference evidence="9 10" key="1">
    <citation type="submission" date="2019-06" db="EMBL/GenBank/DDBJ databases">
        <title>Mycoplasma nasistruthionis sp. nov. str Ms03.</title>
        <authorList>
            <person name="Botes A."/>
        </authorList>
    </citation>
    <scope>NUCLEOTIDE SEQUENCE [LARGE SCALE GENOMIC DNA]</scope>
    <source>
        <strain evidence="9 10">Ms03</strain>
    </source>
</reference>
<dbReference type="GO" id="GO:0004239">
    <property type="term" value="F:initiator methionyl aminopeptidase activity"/>
    <property type="evidence" value="ECO:0007669"/>
    <property type="project" value="UniProtKB-UniRule"/>
</dbReference>
<feature type="binding site" evidence="6">
    <location>
        <position position="239"/>
    </location>
    <ligand>
        <name>a divalent metal cation</name>
        <dbReference type="ChEBI" id="CHEBI:60240"/>
        <label>2</label>
        <note>catalytic</note>
    </ligand>
</feature>
<comment type="function">
    <text evidence="1 6">Removes the N-terminal methionine from nascent proteins. The N-terminal methionine is often cleaved when the second residue in the primary sequence is small and uncharged (Met-Ala-, Cys, Gly, Pro, Ser, Thr, or Val). Requires deformylation of the N(alpha)-formylated initiator methionine before it can be hydrolyzed.</text>
</comment>
<comment type="subunit">
    <text evidence="6">Monomer.</text>
</comment>
<dbReference type="PRINTS" id="PR00599">
    <property type="entry name" value="MAPEPTIDASE"/>
</dbReference>
<keyword evidence="5 6" id="KW-0378">Hydrolase</keyword>
<evidence type="ECO:0000256" key="2">
    <source>
        <dbReference type="ARBA" id="ARBA00022438"/>
    </source>
</evidence>
<feature type="binding site" evidence="6">
    <location>
        <position position="209"/>
    </location>
    <ligand>
        <name>a divalent metal cation</name>
        <dbReference type="ChEBI" id="CHEBI:60240"/>
        <label>2</label>
        <note>catalytic</note>
    </ligand>
</feature>
<feature type="domain" description="Peptidase M24" evidence="8">
    <location>
        <begin position="20"/>
        <end position="245"/>
    </location>
</feature>
<evidence type="ECO:0000256" key="5">
    <source>
        <dbReference type="ARBA" id="ARBA00022801"/>
    </source>
</evidence>
<dbReference type="SUPFAM" id="SSF55920">
    <property type="entry name" value="Creatinase/aminopeptidase"/>
    <property type="match status" value="1"/>
</dbReference>
<dbReference type="GO" id="GO:0005829">
    <property type="term" value="C:cytosol"/>
    <property type="evidence" value="ECO:0007669"/>
    <property type="project" value="TreeGrafter"/>
</dbReference>
<dbReference type="PANTHER" id="PTHR43330">
    <property type="entry name" value="METHIONINE AMINOPEPTIDASE"/>
    <property type="match status" value="1"/>
</dbReference>
<keyword evidence="3 6" id="KW-0645">Protease</keyword>
<keyword evidence="2 6" id="KW-0031">Aminopeptidase</keyword>
<dbReference type="Gene3D" id="3.90.230.10">
    <property type="entry name" value="Creatinase/methionine aminopeptidase superfamily"/>
    <property type="match status" value="1"/>
</dbReference>
<feature type="binding site" evidence="6">
    <location>
        <position position="239"/>
    </location>
    <ligand>
        <name>a divalent metal cation</name>
        <dbReference type="ChEBI" id="CHEBI:60240"/>
        <label>1</label>
    </ligand>
</feature>
<evidence type="ECO:0000313" key="10">
    <source>
        <dbReference type="Proteomes" id="UP000315201"/>
    </source>
</evidence>
<proteinExistence type="inferred from homology"/>
<dbReference type="Proteomes" id="UP000315201">
    <property type="component" value="Chromosome"/>
</dbReference>
<dbReference type="NCBIfam" id="TIGR00500">
    <property type="entry name" value="met_pdase_I"/>
    <property type="match status" value="1"/>
</dbReference>
<feature type="binding site" evidence="6">
    <location>
        <position position="102"/>
    </location>
    <ligand>
        <name>a divalent metal cation</name>
        <dbReference type="ChEBI" id="CHEBI:60240"/>
        <label>1</label>
    </ligand>
</feature>
<organism evidence="9 10">
    <name type="scientific">Mycoplasma nasistruthionis</name>
    <dbReference type="NCBI Taxonomy" id="353852"/>
    <lineage>
        <taxon>Bacteria</taxon>
        <taxon>Bacillati</taxon>
        <taxon>Mycoplasmatota</taxon>
        <taxon>Mollicutes</taxon>
        <taxon>Mycoplasmataceae</taxon>
        <taxon>Mycoplasma</taxon>
    </lineage>
</organism>
<comment type="cofactor">
    <cofactor evidence="6">
        <name>Co(2+)</name>
        <dbReference type="ChEBI" id="CHEBI:48828"/>
    </cofactor>
    <cofactor evidence="6">
        <name>Zn(2+)</name>
        <dbReference type="ChEBI" id="CHEBI:29105"/>
    </cofactor>
    <cofactor evidence="6">
        <name>Mn(2+)</name>
        <dbReference type="ChEBI" id="CHEBI:29035"/>
    </cofactor>
    <cofactor evidence="6">
        <name>Fe(2+)</name>
        <dbReference type="ChEBI" id="CHEBI:29033"/>
    </cofactor>
    <text evidence="6">Binds 2 divalent metal cations per subunit. Has a high-affinity and a low affinity metal-binding site. The true nature of the physiological cofactor is under debate. The enzyme is active with cobalt, zinc, manganese or divalent iron ions. Most likely, methionine aminopeptidases function as mononuclear Fe(2+)-metalloproteases under physiological conditions, and the catalytically relevant metal-binding site has been assigned to the histidine-containing high-affinity site.</text>
</comment>
<feature type="binding site" evidence="6">
    <location>
        <position position="85"/>
    </location>
    <ligand>
        <name>substrate</name>
    </ligand>
</feature>
<evidence type="ECO:0000256" key="1">
    <source>
        <dbReference type="ARBA" id="ARBA00002521"/>
    </source>
</evidence>
<dbReference type="InterPro" id="IPR001714">
    <property type="entry name" value="Pept_M24_MAP"/>
</dbReference>
<evidence type="ECO:0000256" key="6">
    <source>
        <dbReference type="HAMAP-Rule" id="MF_01974"/>
    </source>
</evidence>
<evidence type="ECO:0000256" key="4">
    <source>
        <dbReference type="ARBA" id="ARBA00022723"/>
    </source>
</evidence>
<feature type="binding site" evidence="6">
    <location>
        <position position="113"/>
    </location>
    <ligand>
        <name>a divalent metal cation</name>
        <dbReference type="ChEBI" id="CHEBI:60240"/>
        <label>1</label>
    </ligand>
</feature>
<keyword evidence="4 6" id="KW-0479">Metal-binding</keyword>
<name>A0A4Y6I6G8_9MOLU</name>
<feature type="binding site" evidence="6">
    <location>
        <position position="183"/>
    </location>
    <ligand>
        <name>substrate</name>
    </ligand>
</feature>
<gene>
    <name evidence="6 9" type="primary">map</name>
    <name evidence="9" type="ORF">FIV53_02385</name>
</gene>
<dbReference type="EMBL" id="CP041147">
    <property type="protein sequence ID" value="QDF65123.1"/>
    <property type="molecule type" value="Genomic_DNA"/>
</dbReference>
<dbReference type="InterPro" id="IPR000994">
    <property type="entry name" value="Pept_M24"/>
</dbReference>
<evidence type="ECO:0000256" key="7">
    <source>
        <dbReference type="RuleBase" id="RU003653"/>
    </source>
</evidence>
<sequence>MLREVILSRKYVKTQQQIDKITKSCQILAEVKQIVWDFVRPGVSLKDIDQLAFEEIIKHGAKPAFKGLYGFPATACISVNEQLIHGIPSNYIVQDGDLVSVDLGCIYEGYYSDSAFTKPVGNVSPTDLKLIEVAKGAFNAGLKAIKKGARIGDISYAIGQYIKKNNLFTPSEFSGHGIGASLHEDPYVPNNGHKNSGPLLLDGMVICIEPMITQSKGIRILKDGWTVVSTDNKKTAHYEHTVLIKDGKGIVLTKGI</sequence>
<dbReference type="GO" id="GO:0006508">
    <property type="term" value="P:proteolysis"/>
    <property type="evidence" value="ECO:0007669"/>
    <property type="project" value="UniProtKB-KW"/>
</dbReference>
<evidence type="ECO:0000313" key="9">
    <source>
        <dbReference type="EMBL" id="QDF65123.1"/>
    </source>
</evidence>